<dbReference type="InterPro" id="IPR050411">
    <property type="entry name" value="AlphaKG_dependent_hydroxylases"/>
</dbReference>
<keyword evidence="1" id="KW-0560">Oxidoreductase</keyword>
<organism>
    <name type="scientific">Branchiostoma floridae</name>
    <name type="common">Florida lancelet</name>
    <name type="synonym">Amphioxus</name>
    <dbReference type="NCBI Taxonomy" id="7739"/>
    <lineage>
        <taxon>Eukaryota</taxon>
        <taxon>Metazoa</taxon>
        <taxon>Chordata</taxon>
        <taxon>Cephalochordata</taxon>
        <taxon>Leptocardii</taxon>
        <taxon>Amphioxiformes</taxon>
        <taxon>Branchiostomatidae</taxon>
        <taxon>Branchiostoma</taxon>
    </lineage>
</organism>
<dbReference type="InterPro" id="IPR003819">
    <property type="entry name" value="TauD/TfdA-like"/>
</dbReference>
<dbReference type="SUPFAM" id="SSF51197">
    <property type="entry name" value="Clavaminate synthase-like"/>
    <property type="match status" value="3"/>
</dbReference>
<sequence>MAAILLNASNSATLRSITTVLSRTGVKVHNNHKVNKVCFSQASALNGAALQLVETHIDWASQLTVHPARIRGRKWLPGSHSPKFPGFLAPPKDGYVHVFTPVEKVDCSPEECAPAMQQLIRDVLERRKEGALLFRGLPLATAEDFSRALVNLGLKLTNYEGGSGVRQRLAEAVDTASDDPPEFCIEPHNEMAYTPHFPEKVMFFCLDPPSPGAGGETVIADVREILPRLDKDVVDKFEKLGVMYWHHLPSHTPGAYLSWQKLFQTEDRAAVEKHLIANNTSWKWEDDNLSWWITMPPMLTYRGEKLWFCAIHGNNASYFRANPLWFDKDIPDHHFPFTTYYGDGTDIEAEVLQHIRDVHWQDLERSFNFALHGSRMSNMAAILVPATRSEMLRVAPAMWNRIGFKVRNNHVSTSFDTEVNLVETHVDWGSQAKLHPARIRGRKWLPGSASPNFPEFLKPPKDGYPYVFTPQEDTTGSPEDCAVAVRKVVHEVLEKSNNGAVLFRGLPLQTAEDFSLVVNSLGLKLMRYEGGGAVRTEIAKSVYTASDDPSEFCIEPHNELVDAYTSRTPEKIIFFCLDPPSPGAGGETVIADVREILPRLDKDVVDKFEKLGVMYWKHLPSYTPGSYHSWQKVMFFCLDPPSPGAGGETVIADVREILPRLDKDVVDKFEKLGVMYWHHLPSHTPGAYLSWQKTEDRAAVEKHMRANNTSWKWEDDNLSWWITLPSMLTYRGEKLWFCAIHGNNASYFKAHPLWFDKDIPDHHFPFTTYYGDGTDIEAEVLQHIRDVHWQVSMGFQLQKGDFLVLNNMYCQHARLGFTGKRKLAIALAMQDQDYPEDY</sequence>
<dbReference type="AlphaFoldDB" id="C3YA00"/>
<dbReference type="InterPro" id="IPR042098">
    <property type="entry name" value="TauD-like_sf"/>
</dbReference>
<dbReference type="InParanoid" id="C3YA00"/>
<dbReference type="eggNOG" id="ENOG502QRUR">
    <property type="taxonomic scope" value="Eukaryota"/>
</dbReference>
<dbReference type="FunFam" id="3.60.130.10:FF:000010">
    <property type="entry name" value="TauD/TfdA family dioxygenase"/>
    <property type="match status" value="2"/>
</dbReference>
<name>C3YA00_BRAFL</name>
<dbReference type="PANTHER" id="PTHR10696">
    <property type="entry name" value="GAMMA-BUTYROBETAINE HYDROXYLASE-RELATED"/>
    <property type="match status" value="1"/>
</dbReference>
<evidence type="ECO:0000259" key="2">
    <source>
        <dbReference type="Pfam" id="PF02668"/>
    </source>
</evidence>
<evidence type="ECO:0000256" key="1">
    <source>
        <dbReference type="ARBA" id="ARBA00023002"/>
    </source>
</evidence>
<dbReference type="EMBL" id="GG666493">
    <property type="protein sequence ID" value="EEN62909.1"/>
    <property type="molecule type" value="Genomic_DNA"/>
</dbReference>
<feature type="domain" description="TauD/TfdA-like" evidence="2">
    <location>
        <begin position="117"/>
        <end position="359"/>
    </location>
</feature>
<dbReference type="Pfam" id="PF02668">
    <property type="entry name" value="TauD"/>
    <property type="match status" value="3"/>
</dbReference>
<dbReference type="PANTHER" id="PTHR10696:SF21">
    <property type="entry name" value="TAUD_TFDA-LIKE DOMAIN-CONTAINING PROTEIN"/>
    <property type="match status" value="1"/>
</dbReference>
<feature type="domain" description="TauD/TfdA-like" evidence="2">
    <location>
        <begin position="488"/>
        <end position="618"/>
    </location>
</feature>
<dbReference type="STRING" id="7739.C3YA00"/>
<evidence type="ECO:0000313" key="3">
    <source>
        <dbReference type="EMBL" id="EEN62909.1"/>
    </source>
</evidence>
<feature type="domain" description="TauD/TfdA-like" evidence="2">
    <location>
        <begin position="632"/>
        <end position="823"/>
    </location>
</feature>
<proteinExistence type="predicted"/>
<accession>C3YA00</accession>
<dbReference type="GO" id="GO:0016491">
    <property type="term" value="F:oxidoreductase activity"/>
    <property type="evidence" value="ECO:0007669"/>
    <property type="project" value="UniProtKB-KW"/>
</dbReference>
<gene>
    <name evidence="3" type="ORF">BRAFLDRAFT_126358</name>
</gene>
<protein>
    <recommendedName>
        <fullName evidence="2">TauD/TfdA-like domain-containing protein</fullName>
    </recommendedName>
</protein>
<reference evidence="3" key="1">
    <citation type="journal article" date="2008" name="Nature">
        <title>The amphioxus genome and the evolution of the chordate karyotype.</title>
        <authorList>
            <consortium name="US DOE Joint Genome Institute (JGI-PGF)"/>
            <person name="Putnam N.H."/>
            <person name="Butts T."/>
            <person name="Ferrier D.E.K."/>
            <person name="Furlong R.F."/>
            <person name="Hellsten U."/>
            <person name="Kawashima T."/>
            <person name="Robinson-Rechavi M."/>
            <person name="Shoguchi E."/>
            <person name="Terry A."/>
            <person name="Yu J.-K."/>
            <person name="Benito-Gutierrez E.L."/>
            <person name="Dubchak I."/>
            <person name="Garcia-Fernandez J."/>
            <person name="Gibson-Brown J.J."/>
            <person name="Grigoriev I.V."/>
            <person name="Horton A.C."/>
            <person name="de Jong P.J."/>
            <person name="Jurka J."/>
            <person name="Kapitonov V.V."/>
            <person name="Kohara Y."/>
            <person name="Kuroki Y."/>
            <person name="Lindquist E."/>
            <person name="Lucas S."/>
            <person name="Osoegawa K."/>
            <person name="Pennacchio L.A."/>
            <person name="Salamov A.A."/>
            <person name="Satou Y."/>
            <person name="Sauka-Spengler T."/>
            <person name="Schmutz J."/>
            <person name="Shin-I T."/>
            <person name="Toyoda A."/>
            <person name="Bronner-Fraser M."/>
            <person name="Fujiyama A."/>
            <person name="Holland L.Z."/>
            <person name="Holland P.W.H."/>
            <person name="Satoh N."/>
            <person name="Rokhsar D.S."/>
        </authorList>
    </citation>
    <scope>NUCLEOTIDE SEQUENCE [LARGE SCALE GENOMIC DNA]</scope>
    <source>
        <strain evidence="3">S238N-H82</strain>
        <tissue evidence="3">Testes</tissue>
    </source>
</reference>
<dbReference type="Gene3D" id="3.60.130.10">
    <property type="entry name" value="Clavaminate synthase-like"/>
    <property type="match status" value="3"/>
</dbReference>